<dbReference type="EMBL" id="SHLC01000001">
    <property type="protein sequence ID" value="RZU66440.1"/>
    <property type="molecule type" value="Genomic_DNA"/>
</dbReference>
<dbReference type="Proteomes" id="UP000291483">
    <property type="component" value="Unassembled WGS sequence"/>
</dbReference>
<sequence>MKIDVLSIADCPNGDTALARVQEAIQALGLSKVELHSHVLRSSADAARWAFAGSPTILIDGSDAFPSDGRTAELACRVYPGELALEGAPSREQLVAALRMRLS</sequence>
<evidence type="ECO:0000313" key="1">
    <source>
        <dbReference type="EMBL" id="RZU66440.1"/>
    </source>
</evidence>
<dbReference type="OrthoDB" id="7185309at2"/>
<keyword evidence="2" id="KW-1185">Reference proteome</keyword>
<comment type="caution">
    <text evidence="1">The sequence shown here is derived from an EMBL/GenBank/DDBJ whole genome shotgun (WGS) entry which is preliminary data.</text>
</comment>
<dbReference type="AlphaFoldDB" id="A0A4Q8AP37"/>
<name>A0A4Q8AP37_9MICO</name>
<evidence type="ECO:0008006" key="3">
    <source>
        <dbReference type="Google" id="ProtNLM"/>
    </source>
</evidence>
<reference evidence="1 2" key="1">
    <citation type="submission" date="2019-02" db="EMBL/GenBank/DDBJ databases">
        <title>Sequencing the genomes of 1000 actinobacteria strains.</title>
        <authorList>
            <person name="Klenk H.-P."/>
        </authorList>
    </citation>
    <scope>NUCLEOTIDE SEQUENCE [LARGE SCALE GENOMIC DNA]</scope>
    <source>
        <strain evidence="1 2">DSM 18319</strain>
    </source>
</reference>
<proteinExistence type="predicted"/>
<dbReference type="RefSeq" id="WP_130506641.1">
    <property type="nucleotide sequence ID" value="NZ_SHLC01000001.1"/>
</dbReference>
<evidence type="ECO:0000313" key="2">
    <source>
        <dbReference type="Proteomes" id="UP000291483"/>
    </source>
</evidence>
<organism evidence="1 2">
    <name type="scientific">Microterricola gilva</name>
    <dbReference type="NCBI Taxonomy" id="393267"/>
    <lineage>
        <taxon>Bacteria</taxon>
        <taxon>Bacillati</taxon>
        <taxon>Actinomycetota</taxon>
        <taxon>Actinomycetes</taxon>
        <taxon>Micrococcales</taxon>
        <taxon>Microbacteriaceae</taxon>
        <taxon>Microterricola</taxon>
    </lineage>
</organism>
<protein>
    <recommendedName>
        <fullName evidence="3">Thioredoxin-like protein</fullName>
    </recommendedName>
</protein>
<gene>
    <name evidence="1" type="ORF">EV379_2796</name>
</gene>
<accession>A0A4Q8AP37</accession>